<dbReference type="AlphaFoldDB" id="A0A0L6JM63"/>
<evidence type="ECO:0000313" key="1">
    <source>
        <dbReference type="EMBL" id="KNY26492.1"/>
    </source>
</evidence>
<dbReference type="EMBL" id="LGTC01000001">
    <property type="protein sequence ID" value="KNY26492.1"/>
    <property type="molecule type" value="Genomic_DNA"/>
</dbReference>
<gene>
    <name evidence="1" type="ORF">Bccel_1757</name>
</gene>
<comment type="caution">
    <text evidence="1">The sequence shown here is derived from an EMBL/GenBank/DDBJ whole genome shotgun (WGS) entry which is preliminary data.</text>
</comment>
<sequence length="287" mass="34260">MGVWGPNLYQNDVGEDVKDDYKMKLMQGKTDEDALVEILCEYEDVQKDDDEKYDFWFALADTMWKFGRLTEEVKKQALHLISKEDREWSHIKERKKREKVLEDLKIRLLSDMPPRKKISIHKPYIIPWKEKDVYVYQIKNPPKDKMEYLGWYITIYVHDLSKHEFVVRGVYDIVPDIYIMLSKEEPVSPNQINELTLVCGIINVYNGRKDKPGDGKRHYRYTLMETSNRKYPKGIKYLGQCDNFVYPENEASYNSDLHMGCQWWCIENDAIRGYELELYGWKEGDPR</sequence>
<keyword evidence="2" id="KW-1185">Reference proteome</keyword>
<accession>A0A0L6JM63</accession>
<dbReference type="STRING" id="398512.Bccel_1757"/>
<proteinExistence type="predicted"/>
<dbReference type="OrthoDB" id="362700at2"/>
<evidence type="ECO:0000313" key="2">
    <source>
        <dbReference type="Proteomes" id="UP000036923"/>
    </source>
</evidence>
<dbReference type="eggNOG" id="ENOG5030ZR8">
    <property type="taxonomic scope" value="Bacteria"/>
</dbReference>
<dbReference type="RefSeq" id="WP_036944956.1">
    <property type="nucleotide sequence ID" value="NZ_JQKC01000039.1"/>
</dbReference>
<reference evidence="2" key="1">
    <citation type="submission" date="2015-07" db="EMBL/GenBank/DDBJ databases">
        <title>Near-Complete Genome Sequence of the Cellulolytic Bacterium Bacteroides (Pseudobacteroides) cellulosolvens ATCC 35603.</title>
        <authorList>
            <person name="Dassa B."/>
            <person name="Utturkar S.M."/>
            <person name="Klingeman D.M."/>
            <person name="Hurt R.A."/>
            <person name="Keller M."/>
            <person name="Xu J."/>
            <person name="Reddy Y.H.K."/>
            <person name="Borovok I."/>
            <person name="Grinberg I.R."/>
            <person name="Lamed R."/>
            <person name="Zhivin O."/>
            <person name="Bayer E.A."/>
            <person name="Brown S.D."/>
        </authorList>
    </citation>
    <scope>NUCLEOTIDE SEQUENCE [LARGE SCALE GENOMIC DNA]</scope>
    <source>
        <strain evidence="2">DSM 2933</strain>
    </source>
</reference>
<organism evidence="1 2">
    <name type="scientific">Pseudobacteroides cellulosolvens ATCC 35603 = DSM 2933</name>
    <dbReference type="NCBI Taxonomy" id="398512"/>
    <lineage>
        <taxon>Bacteria</taxon>
        <taxon>Bacillati</taxon>
        <taxon>Bacillota</taxon>
        <taxon>Clostridia</taxon>
        <taxon>Eubacteriales</taxon>
        <taxon>Oscillospiraceae</taxon>
        <taxon>Pseudobacteroides</taxon>
    </lineage>
</organism>
<name>A0A0L6JM63_9FIRM</name>
<dbReference type="Proteomes" id="UP000036923">
    <property type="component" value="Unassembled WGS sequence"/>
</dbReference>
<protein>
    <submittedName>
        <fullName evidence="1">Uncharacterized protein</fullName>
    </submittedName>
</protein>